<dbReference type="NCBIfam" id="TIGR01746">
    <property type="entry name" value="Thioester-redct"/>
    <property type="match status" value="1"/>
</dbReference>
<dbReference type="InterPro" id="IPR009081">
    <property type="entry name" value="PP-bd_ACP"/>
</dbReference>
<accession>A0A8T4IMF6</accession>
<dbReference type="InterPro" id="IPR010080">
    <property type="entry name" value="Thioester_reductase-like_dom"/>
</dbReference>
<dbReference type="Proteomes" id="UP000675554">
    <property type="component" value="Unassembled WGS sequence"/>
</dbReference>
<dbReference type="PANTHER" id="PTHR44845:SF6">
    <property type="entry name" value="BETA-ALANINE-ACTIVATING ENZYME"/>
    <property type="match status" value="1"/>
</dbReference>
<dbReference type="InterPro" id="IPR013120">
    <property type="entry name" value="FAR_NAD-bd"/>
</dbReference>
<dbReference type="InterPro" id="IPR045851">
    <property type="entry name" value="AMP-bd_C_sf"/>
</dbReference>
<dbReference type="Pfam" id="PF07993">
    <property type="entry name" value="NAD_binding_4"/>
    <property type="match status" value="1"/>
</dbReference>
<comment type="caution">
    <text evidence="5">The sequence shown here is derived from an EMBL/GenBank/DDBJ whole genome shotgun (WGS) entry which is preliminary data.</text>
</comment>
<organism evidence="5 6">
    <name type="scientific">Streptomyces daliensis</name>
    <dbReference type="NCBI Taxonomy" id="299421"/>
    <lineage>
        <taxon>Bacteria</taxon>
        <taxon>Bacillati</taxon>
        <taxon>Actinomycetota</taxon>
        <taxon>Actinomycetes</taxon>
        <taxon>Kitasatosporales</taxon>
        <taxon>Streptomycetaceae</taxon>
        <taxon>Streptomyces</taxon>
    </lineage>
</organism>
<dbReference type="InterPro" id="IPR036291">
    <property type="entry name" value="NAD(P)-bd_dom_sf"/>
</dbReference>
<name>A0A8T4IMF6_9ACTN</name>
<dbReference type="PANTHER" id="PTHR44845">
    <property type="entry name" value="CARRIER DOMAIN-CONTAINING PROTEIN"/>
    <property type="match status" value="1"/>
</dbReference>
<keyword evidence="2" id="KW-0597">Phosphoprotein</keyword>
<dbReference type="PROSITE" id="PS50075">
    <property type="entry name" value="CARRIER"/>
    <property type="match status" value="1"/>
</dbReference>
<reference evidence="5" key="1">
    <citation type="submission" date="2021-04" db="EMBL/GenBank/DDBJ databases">
        <title>Sequencing of actinobacteria type strains.</title>
        <authorList>
            <person name="Nguyen G.-S."/>
            <person name="Wentzel A."/>
        </authorList>
    </citation>
    <scope>NUCLEOTIDE SEQUENCE</scope>
    <source>
        <strain evidence="5">DSM 42095</strain>
    </source>
</reference>
<keyword evidence="6" id="KW-1185">Reference proteome</keyword>
<feature type="compositionally biased region" description="Low complexity" evidence="3">
    <location>
        <begin position="520"/>
        <end position="531"/>
    </location>
</feature>
<dbReference type="Pfam" id="PF00550">
    <property type="entry name" value="PP-binding"/>
    <property type="match status" value="1"/>
</dbReference>
<dbReference type="InterPro" id="IPR036736">
    <property type="entry name" value="ACP-like_sf"/>
</dbReference>
<evidence type="ECO:0000313" key="6">
    <source>
        <dbReference type="Proteomes" id="UP000675554"/>
    </source>
</evidence>
<dbReference type="PROSITE" id="PS00012">
    <property type="entry name" value="PHOSPHOPANTETHEINE"/>
    <property type="match status" value="1"/>
</dbReference>
<dbReference type="SUPFAM" id="SSF47336">
    <property type="entry name" value="ACP-like"/>
    <property type="match status" value="1"/>
</dbReference>
<dbReference type="Gene3D" id="3.40.50.720">
    <property type="entry name" value="NAD(P)-binding Rossmann-like Domain"/>
    <property type="match status" value="1"/>
</dbReference>
<proteinExistence type="predicted"/>
<dbReference type="InterPro" id="IPR006162">
    <property type="entry name" value="Ppantetheine_attach_site"/>
</dbReference>
<dbReference type="EMBL" id="JAGSMN010000151">
    <property type="protein sequence ID" value="MBR7672995.1"/>
    <property type="molecule type" value="Genomic_DNA"/>
</dbReference>
<dbReference type="Gene3D" id="3.30.300.30">
    <property type="match status" value="1"/>
</dbReference>
<feature type="domain" description="Carrier" evidence="4">
    <location>
        <begin position="37"/>
        <end position="115"/>
    </location>
</feature>
<evidence type="ECO:0000256" key="1">
    <source>
        <dbReference type="ARBA" id="ARBA00022450"/>
    </source>
</evidence>
<dbReference type="Gene3D" id="1.10.1200.10">
    <property type="entry name" value="ACP-like"/>
    <property type="match status" value="1"/>
</dbReference>
<protein>
    <submittedName>
        <fullName evidence="5">Thioester reductase domain-containing protein</fullName>
    </submittedName>
</protein>
<feature type="region of interest" description="Disordered" evidence="3">
    <location>
        <begin position="512"/>
        <end position="540"/>
    </location>
</feature>
<dbReference type="SUPFAM" id="SSF51735">
    <property type="entry name" value="NAD(P)-binding Rossmann-fold domains"/>
    <property type="match status" value="1"/>
</dbReference>
<evidence type="ECO:0000313" key="5">
    <source>
        <dbReference type="EMBL" id="MBR7672995.1"/>
    </source>
</evidence>
<evidence type="ECO:0000256" key="3">
    <source>
        <dbReference type="SAM" id="MobiDB-lite"/>
    </source>
</evidence>
<keyword evidence="1" id="KW-0596">Phosphopantetheine</keyword>
<dbReference type="SUPFAM" id="SSF56801">
    <property type="entry name" value="Acetyl-CoA synthetase-like"/>
    <property type="match status" value="1"/>
</dbReference>
<sequence>MIPSHFTFLDRLPRTPNGKVDRDALTAPDSWRQLASTDHASAGDPVAACLADLLGLQSLSADDDFFLAGGHSLTAVTAAARVSEQLGLHLPSHTLYVASTPRRLHHLAQWTRAGCDVDSFAAEEPAVEQHDLTGLQVSDPPPPTGPPQRILLTGATGYVGVHLLAELQRSTTARIICLVRASDRHCAEARVRDNLSRRHLPDDLAPDRVEFLPGDLATRRLGLNEEDFQNLAHGVDHIFHAAALVDQVAPASVLRGTNIDGTRTLIGLAAAGRLSWLHHISTMSVYWPRGHDTPQGITEQSATGPLDRLLNGYACTKLHAEHLAKSAAAVGVPVTIHRLGSVTGHTGHTSGDTNTFLYRDIIGCIQMGRTAALDYNLMFAPVDFATTALRALALNARRPGETYNITLPGSYRWSQLIERLAHHGYPLDVLPYGKWVAALHDDIAQHHSNALTPLLPLLSRRTPEGLFLTEDHYTPVPSSNHHTFQRFADLDIAPPPTGESVADACITDLRQRGKIPSPAPSSTTSPFADAALQKRENTTT</sequence>
<dbReference type="AlphaFoldDB" id="A0A8T4IMF6"/>
<evidence type="ECO:0000256" key="2">
    <source>
        <dbReference type="ARBA" id="ARBA00022553"/>
    </source>
</evidence>
<evidence type="ECO:0000259" key="4">
    <source>
        <dbReference type="PROSITE" id="PS50075"/>
    </source>
</evidence>
<gene>
    <name evidence="5" type="ORF">KDA82_08195</name>
</gene>